<keyword evidence="1" id="KW-0472">Membrane</keyword>
<organism evidence="4">
    <name type="scientific">Candidatus Kentrum eta</name>
    <dbReference type="NCBI Taxonomy" id="2126337"/>
    <lineage>
        <taxon>Bacteria</taxon>
        <taxon>Pseudomonadati</taxon>
        <taxon>Pseudomonadota</taxon>
        <taxon>Gammaproteobacteria</taxon>
        <taxon>Candidatus Kentrum</taxon>
    </lineage>
</organism>
<evidence type="ECO:0000256" key="1">
    <source>
        <dbReference type="SAM" id="Phobius"/>
    </source>
</evidence>
<proteinExistence type="predicted"/>
<accession>A0A450VEB6</accession>
<sequence length="75" mass="7702">MTNLLTRRKFLNMVGAVGGSAAVYRMALVLGLIPGSAHGSLGIVVPLDKRKRSVVLLGGGLSGLTISRSKTPSPS</sequence>
<dbReference type="AlphaFoldDB" id="A0A450VEB6"/>
<dbReference type="InterPro" id="IPR006311">
    <property type="entry name" value="TAT_signal"/>
</dbReference>
<evidence type="ECO:0008006" key="5">
    <source>
        <dbReference type="Google" id="ProtNLM"/>
    </source>
</evidence>
<reference evidence="4" key="1">
    <citation type="submission" date="2019-02" db="EMBL/GenBank/DDBJ databases">
        <authorList>
            <person name="Gruber-Vodicka R. H."/>
            <person name="Seah K. B. B."/>
        </authorList>
    </citation>
    <scope>NUCLEOTIDE SEQUENCE</scope>
    <source>
        <strain evidence="4">BECK_SA2B12</strain>
        <strain evidence="2">BECK_SA2B15</strain>
        <strain evidence="3">BECK_SA2B20</strain>
    </source>
</reference>
<keyword evidence="1" id="KW-1133">Transmembrane helix</keyword>
<name>A0A450VEB6_9GAMM</name>
<keyword evidence="1" id="KW-0812">Transmembrane</keyword>
<protein>
    <recommendedName>
        <fullName evidence="5">Tat (Twin-arginine translocation) pathway signal sequence</fullName>
    </recommendedName>
</protein>
<dbReference type="EMBL" id="CAADFJ010000114">
    <property type="protein sequence ID" value="VFK03125.1"/>
    <property type="molecule type" value="Genomic_DNA"/>
</dbReference>
<dbReference type="PROSITE" id="PS51318">
    <property type="entry name" value="TAT"/>
    <property type="match status" value="1"/>
</dbReference>
<dbReference type="EMBL" id="CAADFG010000106">
    <property type="protein sequence ID" value="VFJ96578.1"/>
    <property type="molecule type" value="Genomic_DNA"/>
</dbReference>
<dbReference type="EMBL" id="CAADFI010000123">
    <property type="protein sequence ID" value="VFJ97987.1"/>
    <property type="molecule type" value="Genomic_DNA"/>
</dbReference>
<evidence type="ECO:0000313" key="4">
    <source>
        <dbReference type="EMBL" id="VFK03125.1"/>
    </source>
</evidence>
<evidence type="ECO:0000313" key="3">
    <source>
        <dbReference type="EMBL" id="VFJ97987.1"/>
    </source>
</evidence>
<evidence type="ECO:0000313" key="2">
    <source>
        <dbReference type="EMBL" id="VFJ96578.1"/>
    </source>
</evidence>
<gene>
    <name evidence="2" type="ORF">BECKH772A_GA0070896_1010611</name>
    <name evidence="3" type="ORF">BECKH772B_GA0070898_1012310</name>
    <name evidence="4" type="ORF">BECKH772C_GA0070978_1011410</name>
</gene>
<feature type="transmembrane region" description="Helical" evidence="1">
    <location>
        <begin position="22"/>
        <end position="47"/>
    </location>
</feature>